<accession>A0ABQ3ZX33</accession>
<protein>
    <submittedName>
        <fullName evidence="2">MarR family transcriptional regulator</fullName>
    </submittedName>
</protein>
<dbReference type="SUPFAM" id="SSF46785">
    <property type="entry name" value="Winged helix' DNA-binding domain"/>
    <property type="match status" value="1"/>
</dbReference>
<organism evidence="2 3">
    <name type="scientific">Winogradskya humida</name>
    <dbReference type="NCBI Taxonomy" id="113566"/>
    <lineage>
        <taxon>Bacteria</taxon>
        <taxon>Bacillati</taxon>
        <taxon>Actinomycetota</taxon>
        <taxon>Actinomycetes</taxon>
        <taxon>Micromonosporales</taxon>
        <taxon>Micromonosporaceae</taxon>
        <taxon>Winogradskya</taxon>
    </lineage>
</organism>
<feature type="domain" description="HTH marR-type" evidence="1">
    <location>
        <begin position="30"/>
        <end position="129"/>
    </location>
</feature>
<dbReference type="PANTHER" id="PTHR33164:SF99">
    <property type="entry name" value="MARR FAMILY REGULATORY PROTEIN"/>
    <property type="match status" value="1"/>
</dbReference>
<evidence type="ECO:0000259" key="1">
    <source>
        <dbReference type="SMART" id="SM00347"/>
    </source>
</evidence>
<proteinExistence type="predicted"/>
<dbReference type="SMART" id="SM00347">
    <property type="entry name" value="HTH_MARR"/>
    <property type="match status" value="1"/>
</dbReference>
<comment type="caution">
    <text evidence="2">The sequence shown here is derived from an EMBL/GenBank/DDBJ whole genome shotgun (WGS) entry which is preliminary data.</text>
</comment>
<keyword evidence="3" id="KW-1185">Reference proteome</keyword>
<dbReference type="InterPro" id="IPR039422">
    <property type="entry name" value="MarR/SlyA-like"/>
</dbReference>
<reference evidence="2 3" key="1">
    <citation type="submission" date="2021-01" db="EMBL/GenBank/DDBJ databases">
        <title>Whole genome shotgun sequence of Actinoplanes humidus NBRC 14915.</title>
        <authorList>
            <person name="Komaki H."/>
            <person name="Tamura T."/>
        </authorList>
    </citation>
    <scope>NUCLEOTIDE SEQUENCE [LARGE SCALE GENOMIC DNA]</scope>
    <source>
        <strain evidence="2 3">NBRC 14915</strain>
    </source>
</reference>
<dbReference type="PANTHER" id="PTHR33164">
    <property type="entry name" value="TRANSCRIPTIONAL REGULATOR, MARR FAMILY"/>
    <property type="match status" value="1"/>
</dbReference>
<sequence>MVHSLDPVEMAGWTAWKRAGDVVMRAVEREITAATGLSAADFAVLIRLVELGDGSLRQQELAKLLGWERSRLSRQISRMQTRGLVDAASDGPARMITATDTGRDHIAAARPAHAAAVRRTLLQLVPPEDAAAFWSTVDKIAQHP</sequence>
<evidence type="ECO:0000313" key="3">
    <source>
        <dbReference type="Proteomes" id="UP000603200"/>
    </source>
</evidence>
<dbReference type="RefSeq" id="WP_203840184.1">
    <property type="nucleotide sequence ID" value="NZ_BAAATV010000014.1"/>
</dbReference>
<dbReference type="Pfam" id="PF24034">
    <property type="entry name" value="DUF7343"/>
    <property type="match status" value="1"/>
</dbReference>
<dbReference type="InterPro" id="IPR036388">
    <property type="entry name" value="WH-like_DNA-bd_sf"/>
</dbReference>
<gene>
    <name evidence="2" type="ORF">Ahu01nite_062360</name>
</gene>
<evidence type="ECO:0000313" key="2">
    <source>
        <dbReference type="EMBL" id="GIE23134.1"/>
    </source>
</evidence>
<dbReference type="InterPro" id="IPR036390">
    <property type="entry name" value="WH_DNA-bd_sf"/>
</dbReference>
<dbReference type="Gene3D" id="1.10.10.10">
    <property type="entry name" value="Winged helix-like DNA-binding domain superfamily/Winged helix DNA-binding domain"/>
    <property type="match status" value="1"/>
</dbReference>
<dbReference type="Proteomes" id="UP000603200">
    <property type="component" value="Unassembled WGS sequence"/>
</dbReference>
<dbReference type="InterPro" id="IPR055767">
    <property type="entry name" value="DUF7343"/>
</dbReference>
<name>A0ABQ3ZX33_9ACTN</name>
<dbReference type="InterPro" id="IPR000835">
    <property type="entry name" value="HTH_MarR-typ"/>
</dbReference>
<dbReference type="EMBL" id="BOMN01000087">
    <property type="protein sequence ID" value="GIE23134.1"/>
    <property type="molecule type" value="Genomic_DNA"/>
</dbReference>